<feature type="region of interest" description="Disordered" evidence="1">
    <location>
        <begin position="32"/>
        <end position="72"/>
    </location>
</feature>
<comment type="caution">
    <text evidence="2">The sequence shown here is derived from an EMBL/GenBank/DDBJ whole genome shotgun (WGS) entry which is preliminary data.</text>
</comment>
<keyword evidence="3" id="KW-1185">Reference proteome</keyword>
<dbReference type="Proteomes" id="UP001148018">
    <property type="component" value="Unassembled WGS sequence"/>
</dbReference>
<protein>
    <submittedName>
        <fullName evidence="2">Uncharacterized protein</fullName>
    </submittedName>
</protein>
<dbReference type="EMBL" id="JANIIK010000109">
    <property type="protein sequence ID" value="KAJ3597604.1"/>
    <property type="molecule type" value="Genomic_DNA"/>
</dbReference>
<evidence type="ECO:0000313" key="2">
    <source>
        <dbReference type="EMBL" id="KAJ3597604.1"/>
    </source>
</evidence>
<accession>A0A9Q0DXS8</accession>
<feature type="compositionally biased region" description="Polar residues" evidence="1">
    <location>
        <begin position="62"/>
        <end position="72"/>
    </location>
</feature>
<evidence type="ECO:0000256" key="1">
    <source>
        <dbReference type="SAM" id="MobiDB-lite"/>
    </source>
</evidence>
<name>A0A9Q0DXS8_9TELE</name>
<reference evidence="2" key="1">
    <citation type="submission" date="2022-07" db="EMBL/GenBank/DDBJ databases">
        <title>Chromosome-level genome of Muraenolepis orangiensis.</title>
        <authorList>
            <person name="Kim J."/>
        </authorList>
    </citation>
    <scope>NUCLEOTIDE SEQUENCE</scope>
    <source>
        <strain evidence="2">KU_S4_2022</strain>
        <tissue evidence="2">Muscle</tissue>
    </source>
</reference>
<dbReference type="AlphaFoldDB" id="A0A9Q0DXS8"/>
<gene>
    <name evidence="2" type="ORF">NHX12_001127</name>
</gene>
<organism evidence="2 3">
    <name type="scientific">Muraenolepis orangiensis</name>
    <name type="common">Patagonian moray cod</name>
    <dbReference type="NCBI Taxonomy" id="630683"/>
    <lineage>
        <taxon>Eukaryota</taxon>
        <taxon>Metazoa</taxon>
        <taxon>Chordata</taxon>
        <taxon>Craniata</taxon>
        <taxon>Vertebrata</taxon>
        <taxon>Euteleostomi</taxon>
        <taxon>Actinopterygii</taxon>
        <taxon>Neopterygii</taxon>
        <taxon>Teleostei</taxon>
        <taxon>Neoteleostei</taxon>
        <taxon>Acanthomorphata</taxon>
        <taxon>Zeiogadaria</taxon>
        <taxon>Gadariae</taxon>
        <taxon>Gadiformes</taxon>
        <taxon>Muraenolepidoidei</taxon>
        <taxon>Muraenolepididae</taxon>
        <taxon>Muraenolepis</taxon>
    </lineage>
</organism>
<sequence>METSQSSGRERDIEALKALEEILKRSKQSALKAVTVEGKQQKRLTGQALKTSPTEAPPPRGVNNQGLTAEAK</sequence>
<proteinExistence type="predicted"/>
<evidence type="ECO:0000313" key="3">
    <source>
        <dbReference type="Proteomes" id="UP001148018"/>
    </source>
</evidence>